<dbReference type="EMBL" id="CAKKLH010000277">
    <property type="protein sequence ID" value="CAH0107579.1"/>
    <property type="molecule type" value="Genomic_DNA"/>
</dbReference>
<dbReference type="SMART" id="SM00367">
    <property type="entry name" value="LRR_CC"/>
    <property type="match status" value="3"/>
</dbReference>
<name>A0A8J2RXC7_9CRUS</name>
<evidence type="ECO:0000313" key="2">
    <source>
        <dbReference type="Proteomes" id="UP000789390"/>
    </source>
</evidence>
<evidence type="ECO:0000313" key="1">
    <source>
        <dbReference type="EMBL" id="CAH0107579.1"/>
    </source>
</evidence>
<protein>
    <submittedName>
        <fullName evidence="1">Uncharacterized protein</fullName>
    </submittedName>
</protein>
<dbReference type="InterPro" id="IPR006553">
    <property type="entry name" value="Leu-rich_rpt_Cys-con_subtyp"/>
</dbReference>
<dbReference type="PANTHER" id="PTHR13318">
    <property type="entry name" value="PARTNER OF PAIRED, ISOFORM B-RELATED"/>
    <property type="match status" value="1"/>
</dbReference>
<dbReference type="OrthoDB" id="27842at2759"/>
<dbReference type="SUPFAM" id="SSF52047">
    <property type="entry name" value="RNI-like"/>
    <property type="match status" value="1"/>
</dbReference>
<reference evidence="1" key="1">
    <citation type="submission" date="2021-11" db="EMBL/GenBank/DDBJ databases">
        <authorList>
            <person name="Schell T."/>
        </authorList>
    </citation>
    <scope>NUCLEOTIDE SEQUENCE</scope>
    <source>
        <strain evidence="1">M5</strain>
    </source>
</reference>
<accession>A0A8J2RXC7</accession>
<proteinExistence type="predicted"/>
<dbReference type="InterPro" id="IPR032675">
    <property type="entry name" value="LRR_dom_sf"/>
</dbReference>
<sequence length="399" mass="45369">MFSFYSFEFQNLKNLKLEFTTNFNCYNFFPKLENLVVLDISNSKANDIWLESIGTFCIHLRQLFIQNCSAVTDSGIEGLFMSSIVNPQKMALLKCPALRVLNHSLLIDVLIENAQTALLELQEMPQYSLTLLTDFILSESLRKIGPLLIEIGNSLEILNLSFISGIIIWFIAESCPNLCSLTLNGNVNYITTERPSMNKKPIILKDLIHLCLFGAVSCTFPYRSNSLTFPHPIPREDLSLLLSSPLIVSLSICGCDTLTDKVLLNASKLHQFQNLNRLSIAYCNSFTSTGLVSVFLKETNPLRKIFIKSFATEEKNRMTRELKSLVATEVKKNNFRLHYWFLTQNLPDNSDLNSNNNHHFQQWRVLSMNFTIHESQSFAVGAELSRTVDLGRSTKETQL</sequence>
<organism evidence="1 2">
    <name type="scientific">Daphnia galeata</name>
    <dbReference type="NCBI Taxonomy" id="27404"/>
    <lineage>
        <taxon>Eukaryota</taxon>
        <taxon>Metazoa</taxon>
        <taxon>Ecdysozoa</taxon>
        <taxon>Arthropoda</taxon>
        <taxon>Crustacea</taxon>
        <taxon>Branchiopoda</taxon>
        <taxon>Diplostraca</taxon>
        <taxon>Cladocera</taxon>
        <taxon>Anomopoda</taxon>
        <taxon>Daphniidae</taxon>
        <taxon>Daphnia</taxon>
    </lineage>
</organism>
<dbReference type="GO" id="GO:0031146">
    <property type="term" value="P:SCF-dependent proteasomal ubiquitin-dependent protein catabolic process"/>
    <property type="evidence" value="ECO:0007669"/>
    <property type="project" value="TreeGrafter"/>
</dbReference>
<dbReference type="Gene3D" id="3.80.10.10">
    <property type="entry name" value="Ribonuclease Inhibitor"/>
    <property type="match status" value="2"/>
</dbReference>
<comment type="caution">
    <text evidence="1">The sequence shown here is derived from an EMBL/GenBank/DDBJ whole genome shotgun (WGS) entry which is preliminary data.</text>
</comment>
<dbReference type="GO" id="GO:0019005">
    <property type="term" value="C:SCF ubiquitin ligase complex"/>
    <property type="evidence" value="ECO:0007669"/>
    <property type="project" value="TreeGrafter"/>
</dbReference>
<dbReference type="AlphaFoldDB" id="A0A8J2RXC7"/>
<keyword evidence="2" id="KW-1185">Reference proteome</keyword>
<gene>
    <name evidence="1" type="ORF">DGAL_LOCUS10899</name>
</gene>
<dbReference type="PANTHER" id="PTHR13318:SF247">
    <property type="entry name" value="GH16156P"/>
    <property type="match status" value="1"/>
</dbReference>
<dbReference type="Proteomes" id="UP000789390">
    <property type="component" value="Unassembled WGS sequence"/>
</dbReference>